<dbReference type="SUPFAM" id="SSF90112">
    <property type="entry name" value="Neurotransmitter-gated ion-channel transmembrane pore"/>
    <property type="match status" value="1"/>
</dbReference>
<feature type="transmembrane region" description="Helical" evidence="1">
    <location>
        <begin position="67"/>
        <end position="87"/>
    </location>
</feature>
<dbReference type="InterPro" id="IPR036719">
    <property type="entry name" value="Neuro-gated_channel_TM_sf"/>
</dbReference>
<dbReference type="EMBL" id="KN552152">
    <property type="protein sequence ID" value="KHJ91327.1"/>
    <property type="molecule type" value="Genomic_DNA"/>
</dbReference>
<reference evidence="2 3" key="1">
    <citation type="submission" date="2014-03" db="EMBL/GenBank/DDBJ databases">
        <title>Draft genome of the hookworm Oesophagostomum dentatum.</title>
        <authorList>
            <person name="Mitreva M."/>
        </authorList>
    </citation>
    <scope>NUCLEOTIDE SEQUENCE [LARGE SCALE GENOMIC DNA]</scope>
    <source>
        <strain evidence="2 3">OD-Hann</strain>
    </source>
</reference>
<gene>
    <name evidence="2" type="ORF">OESDEN_08810</name>
</gene>
<proteinExistence type="predicted"/>
<dbReference type="Proteomes" id="UP000053660">
    <property type="component" value="Unassembled WGS sequence"/>
</dbReference>
<keyword evidence="1" id="KW-1133">Transmembrane helix</keyword>
<organism evidence="2 3">
    <name type="scientific">Oesophagostomum dentatum</name>
    <name type="common">Nodular worm</name>
    <dbReference type="NCBI Taxonomy" id="61180"/>
    <lineage>
        <taxon>Eukaryota</taxon>
        <taxon>Metazoa</taxon>
        <taxon>Ecdysozoa</taxon>
        <taxon>Nematoda</taxon>
        <taxon>Chromadorea</taxon>
        <taxon>Rhabditida</taxon>
        <taxon>Rhabditina</taxon>
        <taxon>Rhabditomorpha</taxon>
        <taxon>Strongyloidea</taxon>
        <taxon>Strongylidae</taxon>
        <taxon>Oesophagostomum</taxon>
    </lineage>
</organism>
<dbReference type="GO" id="GO:0016020">
    <property type="term" value="C:membrane"/>
    <property type="evidence" value="ECO:0007669"/>
    <property type="project" value="InterPro"/>
</dbReference>
<dbReference type="AlphaFoldDB" id="A0A0B1T696"/>
<dbReference type="InterPro" id="IPR038050">
    <property type="entry name" value="Neuro_actylchol_rec"/>
</dbReference>
<dbReference type="GO" id="GO:0006811">
    <property type="term" value="P:monoatomic ion transport"/>
    <property type="evidence" value="ECO:0007669"/>
    <property type="project" value="InterPro"/>
</dbReference>
<accession>A0A0B1T696</accession>
<keyword evidence="1" id="KW-0812">Transmembrane</keyword>
<sequence>MQLTIGLILNSPAAIERWSSFALSLCVLMRLKKDATDLVYIGQRKRVELVRWCSVLSSRGRAERIDIIARIIFPIAFIMFNFAYWSIYLDNAES</sequence>
<name>A0A0B1T696_OESDE</name>
<protein>
    <recommendedName>
        <fullName evidence="4">Neurotransmitter-gated ion-channel transmembrane domain-containing protein</fullName>
    </recommendedName>
</protein>
<evidence type="ECO:0000313" key="3">
    <source>
        <dbReference type="Proteomes" id="UP000053660"/>
    </source>
</evidence>
<evidence type="ECO:0000256" key="1">
    <source>
        <dbReference type="SAM" id="Phobius"/>
    </source>
</evidence>
<evidence type="ECO:0008006" key="4">
    <source>
        <dbReference type="Google" id="ProtNLM"/>
    </source>
</evidence>
<dbReference type="OrthoDB" id="5866388at2759"/>
<keyword evidence="1" id="KW-0472">Membrane</keyword>
<keyword evidence="3" id="KW-1185">Reference proteome</keyword>
<dbReference type="Gene3D" id="1.20.58.390">
    <property type="entry name" value="Neurotransmitter-gated ion-channel transmembrane domain"/>
    <property type="match status" value="1"/>
</dbReference>
<evidence type="ECO:0000313" key="2">
    <source>
        <dbReference type="EMBL" id="KHJ91327.1"/>
    </source>
</evidence>